<evidence type="ECO:0008006" key="4">
    <source>
        <dbReference type="Google" id="ProtNLM"/>
    </source>
</evidence>
<feature type="compositionally biased region" description="Basic and acidic residues" evidence="1">
    <location>
        <begin position="235"/>
        <end position="256"/>
    </location>
</feature>
<proteinExistence type="predicted"/>
<comment type="caution">
    <text evidence="2">The sequence shown here is derived from an EMBL/GenBank/DDBJ whole genome shotgun (WGS) entry which is preliminary data.</text>
</comment>
<feature type="compositionally biased region" description="Basic and acidic residues" evidence="1">
    <location>
        <begin position="162"/>
        <end position="173"/>
    </location>
</feature>
<feature type="compositionally biased region" description="Basic and acidic residues" evidence="1">
    <location>
        <begin position="194"/>
        <end position="203"/>
    </location>
</feature>
<evidence type="ECO:0000313" key="2">
    <source>
        <dbReference type="EMBL" id="CAI0430334.1"/>
    </source>
</evidence>
<dbReference type="PANTHER" id="PTHR31286:SF99">
    <property type="entry name" value="DUF4283 DOMAIN-CONTAINING PROTEIN"/>
    <property type="match status" value="1"/>
</dbReference>
<dbReference type="EMBL" id="CAMGYJ010000006">
    <property type="protein sequence ID" value="CAI0430334.1"/>
    <property type="molecule type" value="Genomic_DNA"/>
</dbReference>
<keyword evidence="3" id="KW-1185">Reference proteome</keyword>
<dbReference type="PANTHER" id="PTHR31286">
    <property type="entry name" value="GLYCINE-RICH CELL WALL STRUCTURAL PROTEIN 1.8-LIKE"/>
    <property type="match status" value="1"/>
</dbReference>
<evidence type="ECO:0000313" key="3">
    <source>
        <dbReference type="Proteomes" id="UP001154282"/>
    </source>
</evidence>
<sequence length="272" mass="30459">MWYKGFDPWKASVSSTLVWVHLPKLPIEFYNAEAVMQIAELIGKPVRVDRASELGSRAKFARVCVEVDLTKPMSGQYTVERRKYLIGYEGLQNICRQCGKYGKPTHLCDCSVVFPMGEEEEISEAPETQEEDPGNGNDYGDWMMVEKKYRRPVKKGAVAGQERGRGRNEDGIKRTTNRFQTLNDEEVVVEEGEKESIGVKGKQDGGSVEGQGRSEQEGSGRTPSKGAEKGVGNQNKKDKKEEGKGQQRDINMEMHGESVYVNSRLENDNASK</sequence>
<gene>
    <name evidence="2" type="ORF">LITE_LOCUS22559</name>
</gene>
<name>A0AAV0LAE9_9ROSI</name>
<feature type="compositionally biased region" description="Acidic residues" evidence="1">
    <location>
        <begin position="183"/>
        <end position="193"/>
    </location>
</feature>
<evidence type="ECO:0000256" key="1">
    <source>
        <dbReference type="SAM" id="MobiDB-lite"/>
    </source>
</evidence>
<accession>A0AAV0LAE9</accession>
<dbReference type="AlphaFoldDB" id="A0AAV0LAE9"/>
<reference evidence="2" key="1">
    <citation type="submission" date="2022-08" db="EMBL/GenBank/DDBJ databases">
        <authorList>
            <person name="Gutierrez-Valencia J."/>
        </authorList>
    </citation>
    <scope>NUCLEOTIDE SEQUENCE</scope>
</reference>
<organism evidence="2 3">
    <name type="scientific">Linum tenue</name>
    <dbReference type="NCBI Taxonomy" id="586396"/>
    <lineage>
        <taxon>Eukaryota</taxon>
        <taxon>Viridiplantae</taxon>
        <taxon>Streptophyta</taxon>
        <taxon>Embryophyta</taxon>
        <taxon>Tracheophyta</taxon>
        <taxon>Spermatophyta</taxon>
        <taxon>Magnoliopsida</taxon>
        <taxon>eudicotyledons</taxon>
        <taxon>Gunneridae</taxon>
        <taxon>Pentapetalae</taxon>
        <taxon>rosids</taxon>
        <taxon>fabids</taxon>
        <taxon>Malpighiales</taxon>
        <taxon>Linaceae</taxon>
        <taxon>Linum</taxon>
    </lineage>
</organism>
<dbReference type="Proteomes" id="UP001154282">
    <property type="component" value="Unassembled WGS sequence"/>
</dbReference>
<feature type="compositionally biased region" description="Acidic residues" evidence="1">
    <location>
        <begin position="119"/>
        <end position="133"/>
    </location>
</feature>
<feature type="region of interest" description="Disordered" evidence="1">
    <location>
        <begin position="119"/>
        <end position="272"/>
    </location>
</feature>
<dbReference type="InterPro" id="IPR040256">
    <property type="entry name" value="At4g02000-like"/>
</dbReference>
<protein>
    <recommendedName>
        <fullName evidence="4">DUF4283 domain-containing protein</fullName>
    </recommendedName>
</protein>